<feature type="transmembrane region" description="Helical" evidence="12">
    <location>
        <begin position="754"/>
        <end position="771"/>
    </location>
</feature>
<dbReference type="PANTHER" id="PTHR21522:SF58">
    <property type="entry name" value="AGAP000074-PA"/>
    <property type="match status" value="1"/>
</dbReference>
<evidence type="ECO:0000256" key="3">
    <source>
        <dbReference type="ARBA" id="ARBA00022448"/>
    </source>
</evidence>
<evidence type="ECO:0000256" key="1">
    <source>
        <dbReference type="ARBA" id="ARBA00004651"/>
    </source>
</evidence>
<gene>
    <name evidence="13" type="ORF">NQ315_007701</name>
</gene>
<dbReference type="AlphaFoldDB" id="A0AAV8W869"/>
<feature type="compositionally biased region" description="Basic and acidic residues" evidence="11">
    <location>
        <begin position="35"/>
        <end position="56"/>
    </location>
</feature>
<keyword evidence="5 12" id="KW-0812">Transmembrane</keyword>
<organism evidence="13 14">
    <name type="scientific">Exocentrus adspersus</name>
    <dbReference type="NCBI Taxonomy" id="1586481"/>
    <lineage>
        <taxon>Eukaryota</taxon>
        <taxon>Metazoa</taxon>
        <taxon>Ecdysozoa</taxon>
        <taxon>Arthropoda</taxon>
        <taxon>Hexapoda</taxon>
        <taxon>Insecta</taxon>
        <taxon>Pterygota</taxon>
        <taxon>Neoptera</taxon>
        <taxon>Endopterygota</taxon>
        <taxon>Coleoptera</taxon>
        <taxon>Polyphaga</taxon>
        <taxon>Cucujiformia</taxon>
        <taxon>Chrysomeloidea</taxon>
        <taxon>Cerambycidae</taxon>
        <taxon>Lamiinae</taxon>
        <taxon>Acanthocinini</taxon>
        <taxon>Exocentrus</taxon>
    </lineage>
</organism>
<feature type="transmembrane region" description="Helical" evidence="12">
    <location>
        <begin position="450"/>
        <end position="472"/>
    </location>
</feature>
<evidence type="ECO:0000256" key="5">
    <source>
        <dbReference type="ARBA" id="ARBA00022692"/>
    </source>
</evidence>
<comment type="caution">
    <text evidence="13">The sequence shown here is derived from an EMBL/GenBank/DDBJ whole genome shotgun (WGS) entry which is preliminary data.</text>
</comment>
<evidence type="ECO:0000256" key="2">
    <source>
        <dbReference type="ARBA" id="ARBA00006513"/>
    </source>
</evidence>
<keyword evidence="10" id="KW-0407">Ion channel</keyword>
<evidence type="ECO:0000256" key="12">
    <source>
        <dbReference type="SAM" id="Phobius"/>
    </source>
</evidence>
<dbReference type="Pfam" id="PF03189">
    <property type="entry name" value="Otopetrin"/>
    <property type="match status" value="1"/>
</dbReference>
<evidence type="ECO:0000313" key="13">
    <source>
        <dbReference type="EMBL" id="KAJ8922669.1"/>
    </source>
</evidence>
<dbReference type="InterPro" id="IPR004878">
    <property type="entry name" value="Otopetrin"/>
</dbReference>
<keyword evidence="14" id="KW-1185">Reference proteome</keyword>
<reference evidence="13 14" key="1">
    <citation type="journal article" date="2023" name="Insect Mol. Biol.">
        <title>Genome sequencing provides insights into the evolution of gene families encoding plant cell wall-degrading enzymes in longhorned beetles.</title>
        <authorList>
            <person name="Shin N.R."/>
            <person name="Okamura Y."/>
            <person name="Kirsch R."/>
            <person name="Pauchet Y."/>
        </authorList>
    </citation>
    <scope>NUCLEOTIDE SEQUENCE [LARGE SCALE GENOMIC DNA]</scope>
    <source>
        <strain evidence="13">EAD_L_NR</strain>
    </source>
</reference>
<feature type="transmembrane region" description="Helical" evidence="12">
    <location>
        <begin position="417"/>
        <end position="438"/>
    </location>
</feature>
<comment type="similarity">
    <text evidence="2">Belongs to the otopetrin family.</text>
</comment>
<feature type="transmembrane region" description="Helical" evidence="12">
    <location>
        <begin position="540"/>
        <end position="560"/>
    </location>
</feature>
<keyword evidence="8" id="KW-0406">Ion transport</keyword>
<protein>
    <submittedName>
        <fullName evidence="13">Uncharacterized protein</fullName>
    </submittedName>
</protein>
<keyword evidence="3" id="KW-0813">Transport</keyword>
<feature type="transmembrane region" description="Helical" evidence="12">
    <location>
        <begin position="645"/>
        <end position="667"/>
    </location>
</feature>
<feature type="region of interest" description="Disordered" evidence="11">
    <location>
        <begin position="1"/>
        <end position="86"/>
    </location>
</feature>
<evidence type="ECO:0000256" key="11">
    <source>
        <dbReference type="SAM" id="MobiDB-lite"/>
    </source>
</evidence>
<feature type="transmembrane region" description="Helical" evidence="12">
    <location>
        <begin position="612"/>
        <end position="633"/>
    </location>
</feature>
<keyword evidence="7 12" id="KW-1133">Transmembrane helix</keyword>
<proteinExistence type="inferred from homology"/>
<feature type="transmembrane region" description="Helical" evidence="12">
    <location>
        <begin position="791"/>
        <end position="808"/>
    </location>
</feature>
<dbReference type="Proteomes" id="UP001159042">
    <property type="component" value="Unassembled WGS sequence"/>
</dbReference>
<dbReference type="GO" id="GO:0005886">
    <property type="term" value="C:plasma membrane"/>
    <property type="evidence" value="ECO:0007669"/>
    <property type="project" value="UniProtKB-SubCell"/>
</dbReference>
<feature type="compositionally biased region" description="Basic and acidic residues" evidence="11">
    <location>
        <begin position="241"/>
        <end position="251"/>
    </location>
</feature>
<dbReference type="PANTHER" id="PTHR21522">
    <property type="entry name" value="PROTON CHANNEL OTOP"/>
    <property type="match status" value="1"/>
</dbReference>
<comment type="subcellular location">
    <subcellularLocation>
        <location evidence="1">Cell membrane</location>
        <topology evidence="1">Multi-pass membrane protein</topology>
    </subcellularLocation>
</comment>
<feature type="transmembrane region" description="Helical" evidence="12">
    <location>
        <begin position="714"/>
        <end position="733"/>
    </location>
</feature>
<feature type="region of interest" description="Disordered" evidence="11">
    <location>
        <begin position="228"/>
        <end position="251"/>
    </location>
</feature>
<accession>A0AAV8W869</accession>
<feature type="transmembrane region" description="Helical" evidence="12">
    <location>
        <begin position="293"/>
        <end position="311"/>
    </location>
</feature>
<feature type="transmembrane region" description="Helical" evidence="12">
    <location>
        <begin position="687"/>
        <end position="708"/>
    </location>
</feature>
<evidence type="ECO:0000256" key="4">
    <source>
        <dbReference type="ARBA" id="ARBA00022475"/>
    </source>
</evidence>
<evidence type="ECO:0000256" key="9">
    <source>
        <dbReference type="ARBA" id="ARBA00023136"/>
    </source>
</evidence>
<evidence type="ECO:0000256" key="7">
    <source>
        <dbReference type="ARBA" id="ARBA00022989"/>
    </source>
</evidence>
<feature type="transmembrane region" description="Helical" evidence="12">
    <location>
        <begin position="376"/>
        <end position="397"/>
    </location>
</feature>
<feature type="compositionally biased region" description="Polar residues" evidence="11">
    <location>
        <begin position="24"/>
        <end position="34"/>
    </location>
</feature>
<evidence type="ECO:0000256" key="10">
    <source>
        <dbReference type="ARBA" id="ARBA00023303"/>
    </source>
</evidence>
<keyword evidence="9 12" id="KW-0472">Membrane</keyword>
<keyword evidence="6" id="KW-0375">Hydrogen ion transport</keyword>
<evidence type="ECO:0000313" key="14">
    <source>
        <dbReference type="Proteomes" id="UP001159042"/>
    </source>
</evidence>
<feature type="region of interest" description="Disordered" evidence="11">
    <location>
        <begin position="119"/>
        <end position="138"/>
    </location>
</feature>
<name>A0AAV8W869_9CUCU</name>
<feature type="transmembrane region" description="Helical" evidence="12">
    <location>
        <begin position="258"/>
        <end position="281"/>
    </location>
</feature>
<dbReference type="EMBL" id="JANEYG010000006">
    <property type="protein sequence ID" value="KAJ8922669.1"/>
    <property type="molecule type" value="Genomic_DNA"/>
</dbReference>
<sequence>MKTRDEIEGYGSYEEVVRDKEVSRASTPSSSGNNRRNEDFQVVREKEMSKDLKVEEGEGATPNRFFVSKTPSPVPRSASVYDNRSESNAEVVLRPKNGMFSAVVAPSERLLHPKKWTSSGELDKIGHPRKTPSTKTKHESMVLKLVLPSGNQINNRDSNSNNYLSVRSMDEILGNGHLKERASRPHSMNMNTQQDYYLPRPEGGYLNRAYSSSACELTEYGHPAESPGGYSISLTPAPSNDQEKPTSPEEKKRAFTSLLTNVLSVFYALFNITLGLAVYASDIVGGTSQLAEIFSLILVSIAFVYVLYLVIDIHLHMKKKRHYETLLDRNTPETIEMKETADGHYQFNIPLPEVVTLKRQLKHDYCFMKDRHSRNFYLKIGAAGFCFGHLIHSGLILGYQLVFLVNDEEAFYECATVATLVLDFMYPVYSFLLLFFMFKYSNVIINKHWIVARFGVMHCLSSSVCFWVWTIFRETMEALANKGGYNETTTVTSMVTDSDYHELPYDLPHESIEISPRRFTAVCELEDESLSTIYRDYSPYLYPFSVEYSILVVGVLYLVWQNVGACMVENDAAGGGEEEASLMQCRAPSGNRNNTESNIVVHVDCHSSNKGLFAGFIMLVLTVISTILFFIAIYTDEGKQAQIGLTLNIIMSLVMVSLMTVACIFAYTQITKLDLNTAHHNLLDDILLFICIPAYFLNGIFSIIPAIIYANVLGSINICVEVFQVLLQTCFILDGLRRSSNTKELRKKKPGREMVTFLVICNVALWIMQTFEVKSHEMHDNRYDFYGKELWTILGHMCLPLMMFYRFHSSVCIGDIWKYSYEPPGH</sequence>
<dbReference type="GO" id="GO:0015252">
    <property type="term" value="F:proton channel activity"/>
    <property type="evidence" value="ECO:0007669"/>
    <property type="project" value="InterPro"/>
</dbReference>
<evidence type="ECO:0000256" key="6">
    <source>
        <dbReference type="ARBA" id="ARBA00022781"/>
    </source>
</evidence>
<evidence type="ECO:0000256" key="8">
    <source>
        <dbReference type="ARBA" id="ARBA00023065"/>
    </source>
</evidence>
<keyword evidence="4" id="KW-1003">Cell membrane</keyword>